<organism evidence="2 3">
    <name type="scientific">Phaeosphaeria nodorum (strain SN15 / ATCC MYA-4574 / FGSC 10173)</name>
    <name type="common">Glume blotch fungus</name>
    <name type="synonym">Parastagonospora nodorum</name>
    <dbReference type="NCBI Taxonomy" id="321614"/>
    <lineage>
        <taxon>Eukaryota</taxon>
        <taxon>Fungi</taxon>
        <taxon>Dikarya</taxon>
        <taxon>Ascomycota</taxon>
        <taxon>Pezizomycotina</taxon>
        <taxon>Dothideomycetes</taxon>
        <taxon>Pleosporomycetidae</taxon>
        <taxon>Pleosporales</taxon>
        <taxon>Pleosporineae</taxon>
        <taxon>Phaeosphaeriaceae</taxon>
        <taxon>Parastagonospora</taxon>
    </lineage>
</organism>
<proteinExistence type="predicted"/>
<dbReference type="HOGENOM" id="CLU_2740883_0_0_1"/>
<evidence type="ECO:0000313" key="3">
    <source>
        <dbReference type="Proteomes" id="UP000001055"/>
    </source>
</evidence>
<dbReference type="Proteomes" id="UP000001055">
    <property type="component" value="Unassembled WGS sequence"/>
</dbReference>
<dbReference type="EMBL" id="CH445329">
    <property type="protein sequence ID" value="EAT88850.1"/>
    <property type="molecule type" value="Genomic_DNA"/>
</dbReference>
<name>Q0UX69_PHANO</name>
<feature type="region of interest" description="Disordered" evidence="1">
    <location>
        <begin position="1"/>
        <end position="31"/>
    </location>
</feature>
<dbReference type="KEGG" id="pno:SNOG_03645"/>
<gene>
    <name evidence="2" type="ORF">SNOG_03645</name>
</gene>
<protein>
    <submittedName>
        <fullName evidence="2">Uncharacterized protein</fullName>
    </submittedName>
</protein>
<reference evidence="3" key="1">
    <citation type="journal article" date="2007" name="Plant Cell">
        <title>Dothideomycete-plant interactions illuminated by genome sequencing and EST analysis of the wheat pathogen Stagonospora nodorum.</title>
        <authorList>
            <person name="Hane J.K."/>
            <person name="Lowe R.G."/>
            <person name="Solomon P.S."/>
            <person name="Tan K.C."/>
            <person name="Schoch C.L."/>
            <person name="Spatafora J.W."/>
            <person name="Crous P.W."/>
            <person name="Kodira C."/>
            <person name="Birren B.W."/>
            <person name="Galagan J.E."/>
            <person name="Torriani S.F."/>
            <person name="McDonald B.A."/>
            <person name="Oliver R.P."/>
        </authorList>
    </citation>
    <scope>NUCLEOTIDE SEQUENCE [LARGE SCALE GENOMIC DNA]</scope>
    <source>
        <strain evidence="3">SN15 / ATCC MYA-4574 / FGSC 10173</strain>
    </source>
</reference>
<dbReference type="GeneID" id="5971062"/>
<accession>Q0UX69</accession>
<dbReference type="RefSeq" id="XP_001794199.1">
    <property type="nucleotide sequence ID" value="XM_001794147.1"/>
</dbReference>
<evidence type="ECO:0000313" key="2">
    <source>
        <dbReference type="EMBL" id="EAT88850.1"/>
    </source>
</evidence>
<sequence>MAADVLRRRTEAVRNRSREDAEKGAFDKEARDRSTGLFRVIAPTVSNVCASQAPGTTTIMASTSSVHGIWK</sequence>
<evidence type="ECO:0000256" key="1">
    <source>
        <dbReference type="SAM" id="MobiDB-lite"/>
    </source>
</evidence>
<dbReference type="InParanoid" id="Q0UX69"/>
<dbReference type="AlphaFoldDB" id="Q0UX69"/>